<feature type="transmembrane region" description="Helical" evidence="8">
    <location>
        <begin position="12"/>
        <end position="32"/>
    </location>
</feature>
<name>A0A6P8HTU4_ACTTE</name>
<dbReference type="GO" id="GO:0004930">
    <property type="term" value="F:G protein-coupled receptor activity"/>
    <property type="evidence" value="ECO:0007669"/>
    <property type="project" value="UniProtKB-KW"/>
</dbReference>
<dbReference type="OrthoDB" id="5962323at2759"/>
<dbReference type="RefSeq" id="XP_031558856.1">
    <property type="nucleotide sequence ID" value="XM_031702996.1"/>
</dbReference>
<dbReference type="InterPro" id="IPR017452">
    <property type="entry name" value="GPCR_Rhodpsn_7TM"/>
</dbReference>
<keyword evidence="3 8" id="KW-1133">Transmembrane helix</keyword>
<dbReference type="RefSeq" id="XP_031558853.1">
    <property type="nucleotide sequence ID" value="XM_031702993.1"/>
</dbReference>
<dbReference type="InterPro" id="IPR000276">
    <property type="entry name" value="GPCR_Rhodpsn"/>
</dbReference>
<evidence type="ECO:0000256" key="5">
    <source>
        <dbReference type="ARBA" id="ARBA00023136"/>
    </source>
</evidence>
<dbReference type="PROSITE" id="PS50262">
    <property type="entry name" value="G_PROTEIN_RECEP_F1_2"/>
    <property type="match status" value="1"/>
</dbReference>
<dbReference type="CDD" id="cd00637">
    <property type="entry name" value="7tm_classA_rhodopsin-like"/>
    <property type="match status" value="1"/>
</dbReference>
<evidence type="ECO:0000313" key="13">
    <source>
        <dbReference type="RefSeq" id="XP_031558853.1"/>
    </source>
</evidence>
<dbReference type="RefSeq" id="XP_031558852.1">
    <property type="nucleotide sequence ID" value="XM_031702992.1"/>
</dbReference>
<evidence type="ECO:0000256" key="1">
    <source>
        <dbReference type="ARBA" id="ARBA00004141"/>
    </source>
</evidence>
<keyword evidence="10" id="KW-1185">Reference proteome</keyword>
<keyword evidence="4" id="KW-0297">G-protein coupled receptor</keyword>
<feature type="transmembrane region" description="Helical" evidence="8">
    <location>
        <begin position="249"/>
        <end position="273"/>
    </location>
</feature>
<feature type="transmembrane region" description="Helical" evidence="8">
    <location>
        <begin position="44"/>
        <end position="63"/>
    </location>
</feature>
<keyword evidence="7" id="KW-0807">Transducer</keyword>
<evidence type="ECO:0000256" key="8">
    <source>
        <dbReference type="SAM" id="Phobius"/>
    </source>
</evidence>
<comment type="subcellular location">
    <subcellularLocation>
        <location evidence="1">Membrane</location>
        <topology evidence="1">Multi-pass membrane protein</topology>
    </subcellularLocation>
</comment>
<evidence type="ECO:0000259" key="9">
    <source>
        <dbReference type="PROSITE" id="PS50262"/>
    </source>
</evidence>
<sequence>MFPYGVRIGSCVFLLITFFVGLIGNLLVCLAVRNSVSMRTPTNLILVNLAVADFLGCLVNMPIMCYTFWTDFQDKSIDALGEVHFVLTVFIGFPICCCHVLLCIDRHDAIKSPFQRRINKNRIKKISLVVWAVSFATGILTISLVLLVPTHWLTLREEKPHFIAGEILNGTGTFVILAILSMMIYSSCVVKRGINSHNNNMMSAMGRATIDREMRITKVTTVLITAFTVTCLPWVFFRLLYDINGHQDEISYAICYTFLFTSHAINPIVYAGLMRNFQRTMKQSLKYCLAKICCGMACTTGLGGRLEREQGEGTSVKGLQQSRNSLAAIQPLDLENLNT</sequence>
<dbReference type="SUPFAM" id="SSF81321">
    <property type="entry name" value="Family A G protein-coupled receptor-like"/>
    <property type="match status" value="1"/>
</dbReference>
<evidence type="ECO:0000313" key="12">
    <source>
        <dbReference type="RefSeq" id="XP_031558852.1"/>
    </source>
</evidence>
<evidence type="ECO:0000313" key="10">
    <source>
        <dbReference type="Proteomes" id="UP000515163"/>
    </source>
</evidence>
<dbReference type="RefSeq" id="XP_031558851.1">
    <property type="nucleotide sequence ID" value="XM_031702991.1"/>
</dbReference>
<dbReference type="PRINTS" id="PR00237">
    <property type="entry name" value="GPCRRHODOPSN"/>
</dbReference>
<keyword evidence="2 8" id="KW-0812">Transmembrane</keyword>
<evidence type="ECO:0000256" key="2">
    <source>
        <dbReference type="ARBA" id="ARBA00022692"/>
    </source>
</evidence>
<evidence type="ECO:0000313" key="15">
    <source>
        <dbReference type="RefSeq" id="XP_031558856.1"/>
    </source>
</evidence>
<evidence type="ECO:0000256" key="7">
    <source>
        <dbReference type="ARBA" id="ARBA00023224"/>
    </source>
</evidence>
<feature type="transmembrane region" description="Helical" evidence="8">
    <location>
        <begin position="126"/>
        <end position="152"/>
    </location>
</feature>
<evidence type="ECO:0000256" key="4">
    <source>
        <dbReference type="ARBA" id="ARBA00023040"/>
    </source>
</evidence>
<dbReference type="AlphaFoldDB" id="A0A6P8HTU4"/>
<evidence type="ECO:0000256" key="3">
    <source>
        <dbReference type="ARBA" id="ARBA00022989"/>
    </source>
</evidence>
<keyword evidence="6" id="KW-0675">Receptor</keyword>
<accession>A0A6P8HTU4</accession>
<feature type="transmembrane region" description="Helical" evidence="8">
    <location>
        <begin position="215"/>
        <end position="237"/>
    </location>
</feature>
<proteinExistence type="predicted"/>
<dbReference type="RefSeq" id="XP_031558855.1">
    <property type="nucleotide sequence ID" value="XM_031702995.1"/>
</dbReference>
<feature type="transmembrane region" description="Helical" evidence="8">
    <location>
        <begin position="172"/>
        <end position="194"/>
    </location>
</feature>
<reference evidence="11 12" key="1">
    <citation type="submission" date="2025-04" db="UniProtKB">
        <authorList>
            <consortium name="RefSeq"/>
        </authorList>
    </citation>
    <scope>IDENTIFICATION</scope>
    <source>
        <tissue evidence="11 12">Tentacle</tissue>
    </source>
</reference>
<feature type="transmembrane region" description="Helical" evidence="8">
    <location>
        <begin position="83"/>
        <end position="105"/>
    </location>
</feature>
<feature type="domain" description="G-protein coupled receptors family 1 profile" evidence="9">
    <location>
        <begin position="24"/>
        <end position="270"/>
    </location>
</feature>
<evidence type="ECO:0000313" key="14">
    <source>
        <dbReference type="RefSeq" id="XP_031558855.1"/>
    </source>
</evidence>
<dbReference type="Gene3D" id="1.20.1070.10">
    <property type="entry name" value="Rhodopsin 7-helix transmembrane proteins"/>
    <property type="match status" value="1"/>
</dbReference>
<dbReference type="Proteomes" id="UP000515163">
    <property type="component" value="Unplaced"/>
</dbReference>
<evidence type="ECO:0000313" key="11">
    <source>
        <dbReference type="RefSeq" id="XP_031558851.1"/>
    </source>
</evidence>
<dbReference type="PANTHER" id="PTHR24243:SF208">
    <property type="entry name" value="PYROKININ-1 RECEPTOR"/>
    <property type="match status" value="1"/>
</dbReference>
<organism evidence="10 11">
    <name type="scientific">Actinia tenebrosa</name>
    <name type="common">Australian red waratah sea anemone</name>
    <dbReference type="NCBI Taxonomy" id="6105"/>
    <lineage>
        <taxon>Eukaryota</taxon>
        <taxon>Metazoa</taxon>
        <taxon>Cnidaria</taxon>
        <taxon>Anthozoa</taxon>
        <taxon>Hexacorallia</taxon>
        <taxon>Actiniaria</taxon>
        <taxon>Actiniidae</taxon>
        <taxon>Actinia</taxon>
    </lineage>
</organism>
<dbReference type="Pfam" id="PF00001">
    <property type="entry name" value="7tm_1"/>
    <property type="match status" value="1"/>
</dbReference>
<gene>
    <name evidence="11 12 13 14 15" type="primary">LOC116295231</name>
</gene>
<dbReference type="KEGG" id="aten:116295231"/>
<evidence type="ECO:0000256" key="6">
    <source>
        <dbReference type="ARBA" id="ARBA00023170"/>
    </source>
</evidence>
<dbReference type="PANTHER" id="PTHR24243">
    <property type="entry name" value="G-PROTEIN COUPLED RECEPTOR"/>
    <property type="match status" value="1"/>
</dbReference>
<dbReference type="GO" id="GO:0016020">
    <property type="term" value="C:membrane"/>
    <property type="evidence" value="ECO:0007669"/>
    <property type="project" value="UniProtKB-SubCell"/>
</dbReference>
<protein>
    <submittedName>
        <fullName evidence="11 12">Neuromedin-U receptor 2-like</fullName>
    </submittedName>
</protein>
<keyword evidence="5 8" id="KW-0472">Membrane</keyword>
<dbReference type="GeneID" id="116295231"/>